<reference evidence="2" key="1">
    <citation type="submission" date="2019-08" db="EMBL/GenBank/DDBJ databases">
        <authorList>
            <person name="Kucharzyk K."/>
            <person name="Murdoch R.W."/>
            <person name="Higgins S."/>
            <person name="Loffler F."/>
        </authorList>
    </citation>
    <scope>NUCLEOTIDE SEQUENCE</scope>
</reference>
<gene>
    <name evidence="2" type="ORF">SDC9_155799</name>
</gene>
<proteinExistence type="predicted"/>
<dbReference type="Gene3D" id="3.40.50.1010">
    <property type="entry name" value="5'-nuclease"/>
    <property type="match status" value="1"/>
</dbReference>
<dbReference type="EMBL" id="VSSQ01054571">
    <property type="protein sequence ID" value="MPN08517.1"/>
    <property type="molecule type" value="Genomic_DNA"/>
</dbReference>
<feature type="domain" description="PIN" evidence="1">
    <location>
        <begin position="7"/>
        <end position="118"/>
    </location>
</feature>
<evidence type="ECO:0000313" key="2">
    <source>
        <dbReference type="EMBL" id="MPN08517.1"/>
    </source>
</evidence>
<dbReference type="AlphaFoldDB" id="A0A645F2S0"/>
<dbReference type="InterPro" id="IPR002716">
    <property type="entry name" value="PIN_dom"/>
</dbReference>
<comment type="caution">
    <text evidence="2">The sequence shown here is derived from an EMBL/GenBank/DDBJ whole genome shotgun (WGS) entry which is preliminary data.</text>
</comment>
<protein>
    <recommendedName>
        <fullName evidence="1">PIN domain-containing protein</fullName>
    </recommendedName>
</protein>
<accession>A0A645F2S0</accession>
<organism evidence="2">
    <name type="scientific">bioreactor metagenome</name>
    <dbReference type="NCBI Taxonomy" id="1076179"/>
    <lineage>
        <taxon>unclassified sequences</taxon>
        <taxon>metagenomes</taxon>
        <taxon>ecological metagenomes</taxon>
    </lineage>
</organism>
<dbReference type="SUPFAM" id="SSF88723">
    <property type="entry name" value="PIN domain-like"/>
    <property type="match status" value="1"/>
</dbReference>
<sequence length="136" mass="15896">MSLGKIAIDTNILLYAYDNRDLDKQDRAIEILLKKPFVTQLVVFEFIKVLERKFKMDKKEITKLTIKLLKEVIIPLSLHRDIYNYSHFLSQRYNFGLSDILVLSDSILNNCTILLSEDMCNGMVIDKKLKIINPFL</sequence>
<dbReference type="InterPro" id="IPR029060">
    <property type="entry name" value="PIN-like_dom_sf"/>
</dbReference>
<evidence type="ECO:0000259" key="1">
    <source>
        <dbReference type="Pfam" id="PF01850"/>
    </source>
</evidence>
<name>A0A645F2S0_9ZZZZ</name>
<dbReference type="Pfam" id="PF01850">
    <property type="entry name" value="PIN"/>
    <property type="match status" value="1"/>
</dbReference>